<evidence type="ECO:0000313" key="2">
    <source>
        <dbReference type="Proteomes" id="UP001311799"/>
    </source>
</evidence>
<dbReference type="Proteomes" id="UP001311799">
    <property type="component" value="Unassembled WGS sequence"/>
</dbReference>
<dbReference type="InterPro" id="IPR036322">
    <property type="entry name" value="WD40_repeat_dom_sf"/>
</dbReference>
<keyword evidence="2" id="KW-1185">Reference proteome</keyword>
<protein>
    <submittedName>
        <fullName evidence="1">Uncharacterized protein</fullName>
    </submittedName>
</protein>
<evidence type="ECO:0000313" key="1">
    <source>
        <dbReference type="EMBL" id="KAK6589207.1"/>
    </source>
</evidence>
<dbReference type="SUPFAM" id="SSF50978">
    <property type="entry name" value="WD40 repeat-like"/>
    <property type="match status" value="1"/>
</dbReference>
<comment type="caution">
    <text evidence="1">The sequence shown here is derived from an EMBL/GenBank/DDBJ whole genome shotgun (WGS) entry which is preliminary data.</text>
</comment>
<organism evidence="1 2">
    <name type="scientific">Cryptosporidium xiaoi</name>
    <dbReference type="NCBI Taxonomy" id="659607"/>
    <lineage>
        <taxon>Eukaryota</taxon>
        <taxon>Sar</taxon>
        <taxon>Alveolata</taxon>
        <taxon>Apicomplexa</taxon>
        <taxon>Conoidasida</taxon>
        <taxon>Coccidia</taxon>
        <taxon>Eucoccidiorida</taxon>
        <taxon>Eimeriorina</taxon>
        <taxon>Cryptosporidiidae</taxon>
        <taxon>Cryptosporidium</taxon>
    </lineage>
</organism>
<dbReference type="InterPro" id="IPR001680">
    <property type="entry name" value="WD40_rpt"/>
</dbReference>
<dbReference type="SMART" id="SM00320">
    <property type="entry name" value="WD40"/>
    <property type="match status" value="2"/>
</dbReference>
<dbReference type="AlphaFoldDB" id="A0AAV9XX03"/>
<dbReference type="EMBL" id="JAWDEY010000013">
    <property type="protein sequence ID" value="KAK6589207.1"/>
    <property type="molecule type" value="Genomic_DNA"/>
</dbReference>
<dbReference type="InterPro" id="IPR015943">
    <property type="entry name" value="WD40/YVTN_repeat-like_dom_sf"/>
</dbReference>
<dbReference type="Gene3D" id="2.130.10.10">
    <property type="entry name" value="YVTN repeat-like/Quinoprotein amine dehydrogenase"/>
    <property type="match status" value="2"/>
</dbReference>
<sequence>MSNGKEFRKKIDLNCNSGISSVILTDNYAFTGLIGEESNVNVYNYKKLDENIKNYEHYTPDYILENNHGGISKLVISPCKNLILGVTCYGWIYIWDISVLPNVNDVNTSINIDEGKIIKPKISFVNNHPGDSICVDFINSNIIVTAGINPGYSISFISVKTGKRIAQYISRKNELSGLAWPFYFKTEEKDPKDNNNVGDANSSVNNNLELAIYFFTNIAIERSSSSGGCWIALGSTNGFVTVIYLPCIVINKIEKYVEERNSTDNGNNDSEDELQLKGSDILWKCQQISELPTEIRSLSWRPRNISNNNNSTGSNSNSICLVCGTCDSLLRYCFIETEDKEIIIKKVNLVKITDGTSNSSEINSISFPQNSGHNSSSMIAIAFNKLSSSKRHPILVSSDNSNKKIQSFSSFNVYLQDTIPVLNNSNNNGGSAMQTYFYCVGIHNDLITCVFISPCCKYIASSSLDGHLHIYTR</sequence>
<proteinExistence type="predicted"/>
<accession>A0AAV9XX03</accession>
<gene>
    <name evidence="1" type="ORF">RS030_213298</name>
</gene>
<reference evidence="1 2" key="1">
    <citation type="submission" date="2023-10" db="EMBL/GenBank/DDBJ databases">
        <title>Comparative genomics analysis reveals potential genetic determinants of host preference in Cryptosporidium xiaoi.</title>
        <authorList>
            <person name="Xiao L."/>
            <person name="Li J."/>
        </authorList>
    </citation>
    <scope>NUCLEOTIDE SEQUENCE [LARGE SCALE GENOMIC DNA]</scope>
    <source>
        <strain evidence="1 2">52996</strain>
    </source>
</reference>
<name>A0AAV9XX03_9CRYT</name>